<keyword evidence="7" id="KW-1185">Reference proteome</keyword>
<dbReference type="KEGG" id="pnd:Pla175_21800"/>
<name>A0A518DBH4_9BACT</name>
<dbReference type="InterPro" id="IPR036388">
    <property type="entry name" value="WH-like_DNA-bd_sf"/>
</dbReference>
<dbReference type="Gene3D" id="1.10.1740.10">
    <property type="match status" value="1"/>
</dbReference>
<dbReference type="PANTHER" id="PTHR43133">
    <property type="entry name" value="RNA POLYMERASE ECF-TYPE SIGMA FACTO"/>
    <property type="match status" value="1"/>
</dbReference>
<dbReference type="NCBIfam" id="TIGR02937">
    <property type="entry name" value="sigma70-ECF"/>
    <property type="match status" value="1"/>
</dbReference>
<dbReference type="InterPro" id="IPR039425">
    <property type="entry name" value="RNA_pol_sigma-70-like"/>
</dbReference>
<dbReference type="RefSeq" id="WP_197527416.1">
    <property type="nucleotide sequence ID" value="NZ_CP036291.1"/>
</dbReference>
<organism evidence="6 7">
    <name type="scientific">Pirellulimonas nuda</name>
    <dbReference type="NCBI Taxonomy" id="2528009"/>
    <lineage>
        <taxon>Bacteria</taxon>
        <taxon>Pseudomonadati</taxon>
        <taxon>Planctomycetota</taxon>
        <taxon>Planctomycetia</taxon>
        <taxon>Pirellulales</taxon>
        <taxon>Lacipirellulaceae</taxon>
        <taxon>Pirellulimonas</taxon>
    </lineage>
</organism>
<dbReference type="NCBIfam" id="TIGR02989">
    <property type="entry name" value="Sig-70_gvs1"/>
    <property type="match status" value="1"/>
</dbReference>
<keyword evidence="4" id="KW-0804">Transcription</keyword>
<dbReference type="GO" id="GO:0016987">
    <property type="term" value="F:sigma factor activity"/>
    <property type="evidence" value="ECO:0007669"/>
    <property type="project" value="UniProtKB-KW"/>
</dbReference>
<dbReference type="InterPro" id="IPR014284">
    <property type="entry name" value="RNA_pol_sigma-70_dom"/>
</dbReference>
<evidence type="ECO:0000256" key="1">
    <source>
        <dbReference type="ARBA" id="ARBA00010641"/>
    </source>
</evidence>
<evidence type="ECO:0000313" key="7">
    <source>
        <dbReference type="Proteomes" id="UP000317429"/>
    </source>
</evidence>
<evidence type="ECO:0000256" key="4">
    <source>
        <dbReference type="ARBA" id="ARBA00023163"/>
    </source>
</evidence>
<evidence type="ECO:0000256" key="2">
    <source>
        <dbReference type="ARBA" id="ARBA00023015"/>
    </source>
</evidence>
<dbReference type="SUPFAM" id="SSF88659">
    <property type="entry name" value="Sigma3 and sigma4 domains of RNA polymerase sigma factors"/>
    <property type="match status" value="1"/>
</dbReference>
<protein>
    <submittedName>
        <fullName evidence="6">RNA polymerase sigma factor SigL</fullName>
    </submittedName>
</protein>
<evidence type="ECO:0000313" key="6">
    <source>
        <dbReference type="EMBL" id="QDU88796.1"/>
    </source>
</evidence>
<dbReference type="SUPFAM" id="SSF88946">
    <property type="entry name" value="Sigma2 domain of RNA polymerase sigma factors"/>
    <property type="match status" value="1"/>
</dbReference>
<dbReference type="Gene3D" id="1.10.10.10">
    <property type="entry name" value="Winged helix-like DNA-binding domain superfamily/Winged helix DNA-binding domain"/>
    <property type="match status" value="1"/>
</dbReference>
<comment type="similarity">
    <text evidence="1">Belongs to the sigma-70 factor family. ECF subfamily.</text>
</comment>
<keyword evidence="3" id="KW-0731">Sigma factor</keyword>
<dbReference type="PANTHER" id="PTHR43133:SF51">
    <property type="entry name" value="RNA POLYMERASE SIGMA FACTOR"/>
    <property type="match status" value="1"/>
</dbReference>
<dbReference type="InterPro" id="IPR013325">
    <property type="entry name" value="RNA_pol_sigma_r2"/>
</dbReference>
<evidence type="ECO:0000256" key="3">
    <source>
        <dbReference type="ARBA" id="ARBA00023082"/>
    </source>
</evidence>
<dbReference type="AlphaFoldDB" id="A0A518DBH4"/>
<proteinExistence type="inferred from homology"/>
<dbReference type="EMBL" id="CP036291">
    <property type="protein sequence ID" value="QDU88796.1"/>
    <property type="molecule type" value="Genomic_DNA"/>
</dbReference>
<dbReference type="InterPro" id="IPR014331">
    <property type="entry name" value="RNA_pol_sigma70_ECF_RHOBA"/>
</dbReference>
<keyword evidence="2" id="KW-0805">Transcription regulation</keyword>
<dbReference type="Proteomes" id="UP000317429">
    <property type="component" value="Chromosome"/>
</dbReference>
<dbReference type="GO" id="GO:0006352">
    <property type="term" value="P:DNA-templated transcription initiation"/>
    <property type="evidence" value="ECO:0007669"/>
    <property type="project" value="InterPro"/>
</dbReference>
<feature type="region of interest" description="Disordered" evidence="5">
    <location>
        <begin position="1"/>
        <end position="33"/>
    </location>
</feature>
<gene>
    <name evidence="6" type="ORF">Pla175_21800</name>
</gene>
<sequence length="206" mass="23276">MTLRSRAHPSLPNINRMPREPDEAPLRPTPHAPALTDHDEFVMNLIASQNRLYAYVLSLLFDRDRSRDVLQQTNLVLLEKEADFERGSNFFAWAARVAYFEVLADRRRRVRDRHLFSDELLALIAAQSTSATADLDRRASALAECLKRLSPEHRDLLIQRYRPGGGVAALAKTLGKTPNAVSATLHRIRSALVDCVARKIKIEPTT</sequence>
<reference evidence="6 7" key="1">
    <citation type="submission" date="2019-02" db="EMBL/GenBank/DDBJ databases">
        <title>Deep-cultivation of Planctomycetes and their phenomic and genomic characterization uncovers novel biology.</title>
        <authorList>
            <person name="Wiegand S."/>
            <person name="Jogler M."/>
            <person name="Boedeker C."/>
            <person name="Pinto D."/>
            <person name="Vollmers J."/>
            <person name="Rivas-Marin E."/>
            <person name="Kohn T."/>
            <person name="Peeters S.H."/>
            <person name="Heuer A."/>
            <person name="Rast P."/>
            <person name="Oberbeckmann S."/>
            <person name="Bunk B."/>
            <person name="Jeske O."/>
            <person name="Meyerdierks A."/>
            <person name="Storesund J.E."/>
            <person name="Kallscheuer N."/>
            <person name="Luecker S."/>
            <person name="Lage O.M."/>
            <person name="Pohl T."/>
            <person name="Merkel B.J."/>
            <person name="Hornburger P."/>
            <person name="Mueller R.-W."/>
            <person name="Bruemmer F."/>
            <person name="Labrenz M."/>
            <person name="Spormann A.M."/>
            <person name="Op den Camp H."/>
            <person name="Overmann J."/>
            <person name="Amann R."/>
            <person name="Jetten M.S.M."/>
            <person name="Mascher T."/>
            <person name="Medema M.H."/>
            <person name="Devos D.P."/>
            <person name="Kaster A.-K."/>
            <person name="Ovreas L."/>
            <person name="Rohde M."/>
            <person name="Galperin M.Y."/>
            <person name="Jogler C."/>
        </authorList>
    </citation>
    <scope>NUCLEOTIDE SEQUENCE [LARGE SCALE GENOMIC DNA]</scope>
    <source>
        <strain evidence="6 7">Pla175</strain>
    </source>
</reference>
<accession>A0A518DBH4</accession>
<evidence type="ECO:0000256" key="5">
    <source>
        <dbReference type="SAM" id="MobiDB-lite"/>
    </source>
</evidence>
<dbReference type="InterPro" id="IPR013324">
    <property type="entry name" value="RNA_pol_sigma_r3/r4-like"/>
</dbReference>